<dbReference type="InterPro" id="IPR032675">
    <property type="entry name" value="LRR_dom_sf"/>
</dbReference>
<dbReference type="OrthoDB" id="5911513at2759"/>
<dbReference type="SUPFAM" id="SSF52047">
    <property type="entry name" value="RNI-like"/>
    <property type="match status" value="1"/>
</dbReference>
<sequence length="318" mass="36496">MFPNLEELYVCGKKMGAADFMSLCSNLPYLHTLNIGNTGIKNLNGLAKLQNLECLSIHSLSFETKEDIKDIFELKKLKKLTFGETRITNAAAIPGVSVYVGGTIEDHMKTIGYFRSQCDWHGIKAAFQHFNSTWEEWTDFDVDMVSELEAVIHVFKLGNQCLPSEVGHFLSMLLHFTNDGENYPDMQKLKILNMFLMEWKNHLKKRTPPFCDGVFMLLIVGLAELVKDITTENFNVDKICSLAMKSIIHGDGFHLFEYFCANIVNTLMDRMDLSSEYYKTVNFQKVTESLRNIQNEHDFLPERRATAGNVLRFLELFM</sequence>
<dbReference type="Proteomes" id="UP000008068">
    <property type="component" value="Unassembled WGS sequence"/>
</dbReference>
<dbReference type="GO" id="GO:0031462">
    <property type="term" value="C:Cul2-RING ubiquitin ligase complex"/>
    <property type="evidence" value="ECO:0007669"/>
    <property type="project" value="TreeGrafter"/>
</dbReference>
<dbReference type="HOGENOM" id="CLU_054450_0_0_1"/>
<name>G0MBC5_CAEBE</name>
<gene>
    <name evidence="1" type="ORF">CAEBREN_15617</name>
</gene>
<dbReference type="Gene3D" id="3.80.10.10">
    <property type="entry name" value="Ribonuclease Inhibitor"/>
    <property type="match status" value="1"/>
</dbReference>
<dbReference type="InterPro" id="IPR051341">
    <property type="entry name" value="Zyg-11_UBL_adapter"/>
</dbReference>
<evidence type="ECO:0000313" key="2">
    <source>
        <dbReference type="Proteomes" id="UP000008068"/>
    </source>
</evidence>
<dbReference type="AlphaFoldDB" id="G0MBC5"/>
<proteinExistence type="predicted"/>
<protein>
    <submittedName>
        <fullName evidence="1">Uncharacterized protein</fullName>
    </submittedName>
</protein>
<keyword evidence="2" id="KW-1185">Reference proteome</keyword>
<dbReference type="InParanoid" id="G0MBC5"/>
<dbReference type="PANTHER" id="PTHR12904:SF28">
    <property type="entry name" value="ATP SYNTHASE SUBUNIT ALPHA-RELATED"/>
    <property type="match status" value="1"/>
</dbReference>
<dbReference type="eggNOG" id="KOG3665">
    <property type="taxonomic scope" value="Eukaryota"/>
</dbReference>
<dbReference type="PANTHER" id="PTHR12904">
    <property type="match status" value="1"/>
</dbReference>
<dbReference type="EMBL" id="GL379788">
    <property type="protein sequence ID" value="EGT40615.1"/>
    <property type="molecule type" value="Genomic_DNA"/>
</dbReference>
<accession>G0MBC5</accession>
<organism evidence="2">
    <name type="scientific">Caenorhabditis brenneri</name>
    <name type="common">Nematode worm</name>
    <dbReference type="NCBI Taxonomy" id="135651"/>
    <lineage>
        <taxon>Eukaryota</taxon>
        <taxon>Metazoa</taxon>
        <taxon>Ecdysozoa</taxon>
        <taxon>Nematoda</taxon>
        <taxon>Chromadorea</taxon>
        <taxon>Rhabditida</taxon>
        <taxon>Rhabditina</taxon>
        <taxon>Rhabditomorpha</taxon>
        <taxon>Rhabditoidea</taxon>
        <taxon>Rhabditidae</taxon>
        <taxon>Peloderinae</taxon>
        <taxon>Caenorhabditis</taxon>
    </lineage>
</organism>
<evidence type="ECO:0000313" key="1">
    <source>
        <dbReference type="EMBL" id="EGT40615.1"/>
    </source>
</evidence>
<reference evidence="2" key="1">
    <citation type="submission" date="2011-07" db="EMBL/GenBank/DDBJ databases">
        <authorList>
            <consortium name="Caenorhabditis brenneri Sequencing and Analysis Consortium"/>
            <person name="Wilson R.K."/>
        </authorList>
    </citation>
    <scope>NUCLEOTIDE SEQUENCE [LARGE SCALE GENOMIC DNA]</scope>
    <source>
        <strain evidence="2">PB2801</strain>
    </source>
</reference>